<protein>
    <recommendedName>
        <fullName evidence="1">Cysteine-rich small domain-containing protein</fullName>
    </recommendedName>
</protein>
<dbReference type="EMBL" id="JAAITA010000018">
    <property type="protein sequence ID" value="NSJ86883.1"/>
    <property type="molecule type" value="Genomic_DNA"/>
</dbReference>
<proteinExistence type="predicted"/>
<reference evidence="2 3" key="1">
    <citation type="journal article" date="2020" name="Cell Host Microbe">
        <title>Functional and Genomic Variation between Human-Derived Isolates of Lachnospiraceae Reveals Inter- and Intra-Species Diversity.</title>
        <authorList>
            <person name="Sorbara M.T."/>
            <person name="Littmann E.R."/>
            <person name="Fontana E."/>
            <person name="Moody T.U."/>
            <person name="Kohout C.E."/>
            <person name="Gjonbalaj M."/>
            <person name="Eaton V."/>
            <person name="Seok R."/>
            <person name="Leiner I.M."/>
            <person name="Pamer E.G."/>
        </authorList>
    </citation>
    <scope>NUCLEOTIDE SEQUENCE [LARGE SCALE GENOMIC DNA]</scope>
    <source>
        <strain evidence="2 3">MSK.15.26</strain>
    </source>
</reference>
<evidence type="ECO:0000259" key="1">
    <source>
        <dbReference type="Pfam" id="PF04071"/>
    </source>
</evidence>
<dbReference type="RefSeq" id="WP_173749881.1">
    <property type="nucleotide sequence ID" value="NZ_JAAITA010000018.1"/>
</dbReference>
<dbReference type="InterPro" id="IPR007212">
    <property type="entry name" value="Zf-like"/>
</dbReference>
<keyword evidence="3" id="KW-1185">Reference proteome</keyword>
<gene>
    <name evidence="2" type="ORF">G5A70_12025</name>
</gene>
<evidence type="ECO:0000313" key="2">
    <source>
        <dbReference type="EMBL" id="NSJ86883.1"/>
    </source>
</evidence>
<name>A0ABX2I8Z8_BLAHA</name>
<accession>A0ABX2I8Z8</accession>
<comment type="caution">
    <text evidence="2">The sequence shown here is derived from an EMBL/GenBank/DDBJ whole genome shotgun (WGS) entry which is preliminary data.</text>
</comment>
<evidence type="ECO:0000313" key="3">
    <source>
        <dbReference type="Proteomes" id="UP000822142"/>
    </source>
</evidence>
<feature type="domain" description="Cysteine-rich small" evidence="1">
    <location>
        <begin position="17"/>
        <end position="98"/>
    </location>
</feature>
<sequence length="99" mass="11726">MSEEKKQEKPYWEGKEYSFFAHKNCEYFPCHETKDLENFNCLFCYCPLYALGSKCGGNFKYTDNGIKDCSACLLPHKRKNYGYIMSKYNEIMELAKKNK</sequence>
<organism evidence="2 3">
    <name type="scientific">Blautia hansenii</name>
    <name type="common">Ruminococcus hansenii</name>
    <dbReference type="NCBI Taxonomy" id="1322"/>
    <lineage>
        <taxon>Bacteria</taxon>
        <taxon>Bacillati</taxon>
        <taxon>Bacillota</taxon>
        <taxon>Clostridia</taxon>
        <taxon>Lachnospirales</taxon>
        <taxon>Lachnospiraceae</taxon>
        <taxon>Blautia</taxon>
    </lineage>
</organism>
<dbReference type="Proteomes" id="UP000822142">
    <property type="component" value="Unassembled WGS sequence"/>
</dbReference>
<dbReference type="Pfam" id="PF04071">
    <property type="entry name" value="zf-like"/>
    <property type="match status" value="1"/>
</dbReference>